<organism evidence="1 2">
    <name type="scientific">Haloplanus ruber</name>
    <dbReference type="NCBI Taxonomy" id="869892"/>
    <lineage>
        <taxon>Archaea</taxon>
        <taxon>Methanobacteriati</taxon>
        <taxon>Methanobacteriota</taxon>
        <taxon>Stenosarchaea group</taxon>
        <taxon>Halobacteria</taxon>
        <taxon>Halobacteriales</taxon>
        <taxon>Haloferacaceae</taxon>
        <taxon>Haloplanus</taxon>
    </lineage>
</organism>
<accession>A0ABD6D238</accession>
<proteinExistence type="predicted"/>
<reference evidence="1 2" key="1">
    <citation type="journal article" date="2019" name="Int. J. Syst. Evol. Microbiol.">
        <title>The Global Catalogue of Microorganisms (GCM) 10K type strain sequencing project: providing services to taxonomists for standard genome sequencing and annotation.</title>
        <authorList>
            <consortium name="The Broad Institute Genomics Platform"/>
            <consortium name="The Broad Institute Genome Sequencing Center for Infectious Disease"/>
            <person name="Wu L."/>
            <person name="Ma J."/>
        </authorList>
    </citation>
    <scope>NUCLEOTIDE SEQUENCE [LARGE SCALE GENOMIC DNA]</scope>
    <source>
        <strain evidence="1 2">CGMCC 1.10594</strain>
    </source>
</reference>
<dbReference type="AlphaFoldDB" id="A0ABD6D238"/>
<dbReference type="SUPFAM" id="SSF50118">
    <property type="entry name" value="Cell growth inhibitor/plasmid maintenance toxic component"/>
    <property type="match status" value="1"/>
</dbReference>
<evidence type="ECO:0008006" key="3">
    <source>
        <dbReference type="Google" id="ProtNLM"/>
    </source>
</evidence>
<gene>
    <name evidence="1" type="ORF">ACFSBJ_16250</name>
</gene>
<evidence type="ECO:0000313" key="1">
    <source>
        <dbReference type="EMBL" id="MFD1635274.1"/>
    </source>
</evidence>
<protein>
    <recommendedName>
        <fullName evidence="3">Type II toxin-antitoxin system PemK/MazF family toxin</fullName>
    </recommendedName>
</protein>
<comment type="caution">
    <text evidence="1">The sequence shown here is derived from an EMBL/GenBank/DDBJ whole genome shotgun (WGS) entry which is preliminary data.</text>
</comment>
<name>A0ABD6D238_9EURY</name>
<sequence>MTDGYTRGAVVKGPDLLADHDYRPYVCLNDDTHPFSDEEGLYAVGTTTPRAVAIPLGEDDFAAGGLPRDTYVNPWTVVSIRHADIQKEEGRLVEATTEKIAEEAAKYLGVR</sequence>
<dbReference type="RefSeq" id="WP_256406496.1">
    <property type="nucleotide sequence ID" value="NZ_CP187153.1"/>
</dbReference>
<keyword evidence="2" id="KW-1185">Reference proteome</keyword>
<dbReference type="EMBL" id="JBHUDL010000011">
    <property type="protein sequence ID" value="MFD1635274.1"/>
    <property type="molecule type" value="Genomic_DNA"/>
</dbReference>
<dbReference type="Proteomes" id="UP001597075">
    <property type="component" value="Unassembled WGS sequence"/>
</dbReference>
<evidence type="ECO:0000313" key="2">
    <source>
        <dbReference type="Proteomes" id="UP001597075"/>
    </source>
</evidence>